<gene>
    <name evidence="6" type="ORF">K505DRAFT_337878</name>
</gene>
<dbReference type="InterPro" id="IPR056884">
    <property type="entry name" value="NPHP3-like_N"/>
</dbReference>
<proteinExistence type="predicted"/>
<dbReference type="Gene3D" id="3.40.50.300">
    <property type="entry name" value="P-loop containing nucleotide triphosphate hydrolases"/>
    <property type="match status" value="1"/>
</dbReference>
<keyword evidence="7" id="KW-1185">Reference proteome</keyword>
<feature type="coiled-coil region" evidence="2">
    <location>
        <begin position="68"/>
        <end position="95"/>
    </location>
</feature>
<dbReference type="InterPro" id="IPR056693">
    <property type="entry name" value="DUF7791"/>
</dbReference>
<dbReference type="AlphaFoldDB" id="A0A6A6XAC4"/>
<feature type="region of interest" description="Disordered" evidence="3">
    <location>
        <begin position="882"/>
        <end position="925"/>
    </location>
</feature>
<dbReference type="SUPFAM" id="SSF52540">
    <property type="entry name" value="P-loop containing nucleoside triphosphate hydrolases"/>
    <property type="match status" value="1"/>
</dbReference>
<evidence type="ECO:0000313" key="6">
    <source>
        <dbReference type="EMBL" id="KAF2793356.1"/>
    </source>
</evidence>
<feature type="domain" description="Nephrocystin 3-like N-terminal" evidence="4">
    <location>
        <begin position="290"/>
        <end position="455"/>
    </location>
</feature>
<dbReference type="EMBL" id="MU001931">
    <property type="protein sequence ID" value="KAF2793356.1"/>
    <property type="molecule type" value="Genomic_DNA"/>
</dbReference>
<dbReference type="Pfam" id="PF25053">
    <property type="entry name" value="DUF7791"/>
    <property type="match status" value="1"/>
</dbReference>
<evidence type="ECO:0000256" key="1">
    <source>
        <dbReference type="ARBA" id="ARBA00022737"/>
    </source>
</evidence>
<feature type="coiled-coil region" evidence="2">
    <location>
        <begin position="219"/>
        <end position="246"/>
    </location>
</feature>
<evidence type="ECO:0000256" key="2">
    <source>
        <dbReference type="SAM" id="Coils"/>
    </source>
</evidence>
<dbReference type="Proteomes" id="UP000799757">
    <property type="component" value="Unassembled WGS sequence"/>
</dbReference>
<evidence type="ECO:0000259" key="5">
    <source>
        <dbReference type="Pfam" id="PF25053"/>
    </source>
</evidence>
<protein>
    <submittedName>
        <fullName evidence="6">Uncharacterized protein</fullName>
    </submittedName>
</protein>
<dbReference type="OrthoDB" id="443402at2759"/>
<sequence>MVLEALAAVGLASNILQFIDFGCNLLAETRQIHSSTSGASDKNIELEQTAEKLIHLSASISTIGLNRASALELRLRNMEAEIVKIANELLGAIDKIKLQTQHGKLRSFVHALRQVWKSRDIEKMAERLGRLQSQLNTHLLVMLSKQHGDTTKDVLLALQTLQDNDIYMGTRMTQLITDLRTNIVNDVQKIISGLNDVGSPFRNVQDSIRSSSPVNSEDLSLFSKTMNDLSQKLEDLDRNSRIVSKDQDLLKSLCFQTMRNRETKIPLAHTQTFEWIFEEPERNAEGNRPASFMDWLISGDGVFWVMGKAGSGKSTLMKFLVSHPETLRALNKWAGRKKLINAKFFFWNAGNAMQKSQEGLLRSLLFEVLRQDPTIIPDVCARWASSVPFEDNQDTWSISELSECFRQVQQHTKLLSKLCFFIDGLDEYEGESTDVVEAIQLLCGSSNIKICASSRPWFVFKDAFDRPGRMLKLEDLTRADIALYVNDKLTSHQRFRYLQATDDRYLNLIEQLVDKAAGVFLWVFLVTTSLLRGLTFADRISDLQRRVDLLPADLETYFQLMLDSVEKVYQSDTAKTFQHALHPPPSGPIPLVVFSYLDEEDPDFALQGDGFITDVADEQINFRSGEMRRRLEGRTKGLLEVTPSSNSSTNPLVDFLHRTVRDFLLTKDMQKMLNERVGPGFNPQLNLCKAYFAQWKRSRWYCYDIDQLHDILHYAAKVEAQTEMPLNKIVEAVRKVTESICHPGTVMERSIAKFGGFTGHLVDHGLLHSTAQRLKAHPEDLNKDVSLLRIALFGMSDQKHSARAEEVPMLRLLLATGADPNKEDVWARLLLTQWFATQKSLEQRAIWCQILEIFLLHGADADLARKCIPNLPTEEATWLISKISTLEEEPETPAKGREEELETPAKGKKLARRKKRKDKKLNADR</sequence>
<dbReference type="PANTHER" id="PTHR10039:SF5">
    <property type="entry name" value="NACHT DOMAIN-CONTAINING PROTEIN"/>
    <property type="match status" value="1"/>
</dbReference>
<accession>A0A6A6XAC4</accession>
<organism evidence="6 7">
    <name type="scientific">Melanomma pulvis-pyrius CBS 109.77</name>
    <dbReference type="NCBI Taxonomy" id="1314802"/>
    <lineage>
        <taxon>Eukaryota</taxon>
        <taxon>Fungi</taxon>
        <taxon>Dikarya</taxon>
        <taxon>Ascomycota</taxon>
        <taxon>Pezizomycotina</taxon>
        <taxon>Dothideomycetes</taxon>
        <taxon>Pleosporomycetidae</taxon>
        <taxon>Pleosporales</taxon>
        <taxon>Melanommataceae</taxon>
        <taxon>Melanomma</taxon>
    </lineage>
</organism>
<evidence type="ECO:0000313" key="7">
    <source>
        <dbReference type="Proteomes" id="UP000799757"/>
    </source>
</evidence>
<keyword evidence="2" id="KW-0175">Coiled coil</keyword>
<dbReference type="InterPro" id="IPR027417">
    <property type="entry name" value="P-loop_NTPase"/>
</dbReference>
<name>A0A6A6XAC4_9PLEO</name>
<keyword evidence="1" id="KW-0677">Repeat</keyword>
<reference evidence="6" key="1">
    <citation type="journal article" date="2020" name="Stud. Mycol.">
        <title>101 Dothideomycetes genomes: a test case for predicting lifestyles and emergence of pathogens.</title>
        <authorList>
            <person name="Haridas S."/>
            <person name="Albert R."/>
            <person name="Binder M."/>
            <person name="Bloem J."/>
            <person name="Labutti K."/>
            <person name="Salamov A."/>
            <person name="Andreopoulos B."/>
            <person name="Baker S."/>
            <person name="Barry K."/>
            <person name="Bills G."/>
            <person name="Bluhm B."/>
            <person name="Cannon C."/>
            <person name="Castanera R."/>
            <person name="Culley D."/>
            <person name="Daum C."/>
            <person name="Ezra D."/>
            <person name="Gonzalez J."/>
            <person name="Henrissat B."/>
            <person name="Kuo A."/>
            <person name="Liang C."/>
            <person name="Lipzen A."/>
            <person name="Lutzoni F."/>
            <person name="Magnuson J."/>
            <person name="Mondo S."/>
            <person name="Nolan M."/>
            <person name="Ohm R."/>
            <person name="Pangilinan J."/>
            <person name="Park H.-J."/>
            <person name="Ramirez L."/>
            <person name="Alfaro M."/>
            <person name="Sun H."/>
            <person name="Tritt A."/>
            <person name="Yoshinaga Y."/>
            <person name="Zwiers L.-H."/>
            <person name="Turgeon B."/>
            <person name="Goodwin S."/>
            <person name="Spatafora J."/>
            <person name="Crous P."/>
            <person name="Grigoriev I."/>
        </authorList>
    </citation>
    <scope>NUCLEOTIDE SEQUENCE</scope>
    <source>
        <strain evidence="6">CBS 109.77</strain>
    </source>
</reference>
<evidence type="ECO:0000259" key="4">
    <source>
        <dbReference type="Pfam" id="PF24883"/>
    </source>
</evidence>
<feature type="compositionally biased region" description="Basic residues" evidence="3">
    <location>
        <begin position="906"/>
        <end position="919"/>
    </location>
</feature>
<evidence type="ECO:0000256" key="3">
    <source>
        <dbReference type="SAM" id="MobiDB-lite"/>
    </source>
</evidence>
<dbReference type="PANTHER" id="PTHR10039">
    <property type="entry name" value="AMELOGENIN"/>
    <property type="match status" value="1"/>
</dbReference>
<feature type="domain" description="DUF7791" evidence="5">
    <location>
        <begin position="564"/>
        <end position="698"/>
    </location>
</feature>
<dbReference type="Pfam" id="PF24883">
    <property type="entry name" value="NPHP3_N"/>
    <property type="match status" value="1"/>
</dbReference>